<dbReference type="Pfam" id="PF25920">
    <property type="entry name" value="DUF7966"/>
    <property type="match status" value="1"/>
</dbReference>
<dbReference type="Proteomes" id="UP000053157">
    <property type="component" value="Unassembled WGS sequence"/>
</dbReference>
<gene>
    <name evidence="2" type="ORF">AUR66_01815</name>
</gene>
<keyword evidence="3" id="KW-1185">Reference proteome</keyword>
<organism evidence="2 3">
    <name type="scientific">Haloferax profundi</name>
    <dbReference type="NCBI Taxonomy" id="1544718"/>
    <lineage>
        <taxon>Archaea</taxon>
        <taxon>Methanobacteriati</taxon>
        <taxon>Methanobacteriota</taxon>
        <taxon>Stenosarchaea group</taxon>
        <taxon>Halobacteria</taxon>
        <taxon>Halobacteriales</taxon>
        <taxon>Haloferacaceae</taxon>
        <taxon>Haloferax</taxon>
    </lineage>
</organism>
<sequence length="148" mass="15546">MPGTDLDPGPDPAAVGRALAALADPDESSDQHAFVDVIADASDAFSDITTAARFLDAGGEVRLRRAVGAATREDHHSAREGHRLLRDLTRLRASLDALDTKLDGSELPPRLDGSTPPSSPESPALRDGDHFHSGRTTVFSGGGESPDR</sequence>
<evidence type="ECO:0000256" key="1">
    <source>
        <dbReference type="SAM" id="MobiDB-lite"/>
    </source>
</evidence>
<protein>
    <submittedName>
        <fullName evidence="2">Uncharacterized protein</fullName>
    </submittedName>
</protein>
<name>A0A0W1S8V4_9EURY</name>
<evidence type="ECO:0000313" key="3">
    <source>
        <dbReference type="Proteomes" id="UP000053157"/>
    </source>
</evidence>
<accession>A0A0W1S8V4</accession>
<dbReference type="AlphaFoldDB" id="A0A0W1S8V4"/>
<evidence type="ECO:0000313" key="2">
    <source>
        <dbReference type="EMBL" id="KTG22519.1"/>
    </source>
</evidence>
<dbReference type="RefSeq" id="WP_058572799.1">
    <property type="nucleotide sequence ID" value="NZ_LOPV01000368.1"/>
</dbReference>
<reference evidence="2 3" key="1">
    <citation type="submission" date="2015-12" db="EMBL/GenBank/DDBJ databases">
        <title>Haloferax profundi sp. nov. isolated from the Discovery deep brine-seawater interface in the Red Sea.</title>
        <authorList>
            <person name="Zhang G."/>
            <person name="Stingl U."/>
            <person name="Rashid M."/>
        </authorList>
    </citation>
    <scope>NUCLEOTIDE SEQUENCE [LARGE SCALE GENOMIC DNA]</scope>
    <source>
        <strain evidence="2 3">SB29</strain>
    </source>
</reference>
<comment type="caution">
    <text evidence="2">The sequence shown here is derived from an EMBL/GenBank/DDBJ whole genome shotgun (WGS) entry which is preliminary data.</text>
</comment>
<feature type="region of interest" description="Disordered" evidence="1">
    <location>
        <begin position="99"/>
        <end position="148"/>
    </location>
</feature>
<dbReference type="InterPro" id="IPR058272">
    <property type="entry name" value="DUF7966"/>
</dbReference>
<dbReference type="EMBL" id="LOPV01000368">
    <property type="protein sequence ID" value="KTG22519.1"/>
    <property type="molecule type" value="Genomic_DNA"/>
</dbReference>
<dbReference type="OrthoDB" id="292032at2157"/>
<proteinExistence type="predicted"/>